<dbReference type="PANTHER" id="PTHR46732">
    <property type="entry name" value="ATP-DEPENDENT PROTEASE LA (LON) DOMAIN PROTEIN"/>
    <property type="match status" value="1"/>
</dbReference>
<proteinExistence type="predicted"/>
<organism evidence="2 3">
    <name type="scientific">Agaribacillus aureus</name>
    <dbReference type="NCBI Taxonomy" id="3051825"/>
    <lineage>
        <taxon>Bacteria</taxon>
        <taxon>Pseudomonadati</taxon>
        <taxon>Bacteroidota</taxon>
        <taxon>Cytophagia</taxon>
        <taxon>Cytophagales</taxon>
        <taxon>Splendidivirgaceae</taxon>
        <taxon>Agaribacillus</taxon>
    </lineage>
</organism>
<accession>A0ABT8L3G3</accession>
<dbReference type="InterPro" id="IPR003111">
    <property type="entry name" value="Lon_prtase_N"/>
</dbReference>
<dbReference type="Gene3D" id="2.30.130.40">
    <property type="entry name" value="LON domain-like"/>
    <property type="match status" value="1"/>
</dbReference>
<reference evidence="2" key="1">
    <citation type="submission" date="2023-06" db="EMBL/GenBank/DDBJ databases">
        <title>Genomic of Agaribacillus aureum.</title>
        <authorList>
            <person name="Wang G."/>
        </authorList>
    </citation>
    <scope>NUCLEOTIDE SEQUENCE</scope>
    <source>
        <strain evidence="2">BMA12</strain>
    </source>
</reference>
<keyword evidence="3" id="KW-1185">Reference proteome</keyword>
<dbReference type="SUPFAM" id="SSF88697">
    <property type="entry name" value="PUA domain-like"/>
    <property type="match status" value="1"/>
</dbReference>
<evidence type="ECO:0000259" key="1">
    <source>
        <dbReference type="SMART" id="SM00464"/>
    </source>
</evidence>
<feature type="domain" description="Lon N-terminal" evidence="1">
    <location>
        <begin position="1"/>
        <end position="177"/>
    </location>
</feature>
<gene>
    <name evidence="2" type="ORF">QQ020_09445</name>
</gene>
<dbReference type="PANTHER" id="PTHR46732:SF8">
    <property type="entry name" value="ATP-DEPENDENT PROTEASE LA (LON) DOMAIN PROTEIN"/>
    <property type="match status" value="1"/>
</dbReference>
<dbReference type="RefSeq" id="WP_346757594.1">
    <property type="nucleotide sequence ID" value="NZ_JAUJEB010000001.1"/>
</dbReference>
<dbReference type="InterPro" id="IPR015947">
    <property type="entry name" value="PUA-like_sf"/>
</dbReference>
<dbReference type="EMBL" id="JAUJEB010000001">
    <property type="protein sequence ID" value="MDN5212273.1"/>
    <property type="molecule type" value="Genomic_DNA"/>
</dbReference>
<evidence type="ECO:0000313" key="3">
    <source>
        <dbReference type="Proteomes" id="UP001172083"/>
    </source>
</evidence>
<sequence>MVPLFPLKIVVFPDEALNLHIFEPRYKQLINDCLDNKSTFVIPAFIHQTIEFGTEVRIKKVNKVYNDGRMDLSTVGLRAVKVREFVNPQEGKLYAGGQVDVLDNVLDASDLQKKTLLDLIKDLFAKINLDLNVVISNNITSFNIAHKIGLSLKQEYKLLSMMRDSDRHDFIISHLNEAIPILQQINEAKERVKMNGHFRHFDPLDF</sequence>
<dbReference type="Pfam" id="PF02190">
    <property type="entry name" value="LON_substr_bdg"/>
    <property type="match status" value="1"/>
</dbReference>
<evidence type="ECO:0000313" key="2">
    <source>
        <dbReference type="EMBL" id="MDN5212273.1"/>
    </source>
</evidence>
<name>A0ABT8L3G3_9BACT</name>
<comment type="caution">
    <text evidence="2">The sequence shown here is derived from an EMBL/GenBank/DDBJ whole genome shotgun (WGS) entry which is preliminary data.</text>
</comment>
<dbReference type="SMART" id="SM00464">
    <property type="entry name" value="LON"/>
    <property type="match status" value="1"/>
</dbReference>
<dbReference type="InterPro" id="IPR046336">
    <property type="entry name" value="Lon_prtase_N_sf"/>
</dbReference>
<dbReference type="Proteomes" id="UP001172083">
    <property type="component" value="Unassembled WGS sequence"/>
</dbReference>
<protein>
    <submittedName>
        <fullName evidence="2">LON peptidase substrate-binding domain-containing protein</fullName>
    </submittedName>
</protein>